<feature type="region of interest" description="Disordered" evidence="1">
    <location>
        <begin position="1"/>
        <end position="21"/>
    </location>
</feature>
<accession>A0A4R6QSP9</accession>
<protein>
    <submittedName>
        <fullName evidence="3">Helix-turn-helix protein</fullName>
    </submittedName>
</protein>
<dbReference type="SUPFAM" id="SSF47413">
    <property type="entry name" value="lambda repressor-like DNA-binding domains"/>
    <property type="match status" value="1"/>
</dbReference>
<comment type="caution">
    <text evidence="3">The sequence shown here is derived from an EMBL/GenBank/DDBJ whole genome shotgun (WGS) entry which is preliminary data.</text>
</comment>
<keyword evidence="4" id="KW-1185">Reference proteome</keyword>
<organism evidence="3 4">
    <name type="scientific">Roseateles toxinivorans</name>
    <dbReference type="NCBI Taxonomy" id="270368"/>
    <lineage>
        <taxon>Bacteria</taxon>
        <taxon>Pseudomonadati</taxon>
        <taxon>Pseudomonadota</taxon>
        <taxon>Betaproteobacteria</taxon>
        <taxon>Burkholderiales</taxon>
        <taxon>Sphaerotilaceae</taxon>
        <taxon>Roseateles</taxon>
    </lineage>
</organism>
<dbReference type="CDD" id="cd00093">
    <property type="entry name" value="HTH_XRE"/>
    <property type="match status" value="1"/>
</dbReference>
<evidence type="ECO:0000256" key="1">
    <source>
        <dbReference type="SAM" id="MobiDB-lite"/>
    </source>
</evidence>
<dbReference type="Proteomes" id="UP000295361">
    <property type="component" value="Unassembled WGS sequence"/>
</dbReference>
<proteinExistence type="predicted"/>
<dbReference type="PROSITE" id="PS50943">
    <property type="entry name" value="HTH_CROC1"/>
    <property type="match status" value="1"/>
</dbReference>
<dbReference type="EMBL" id="SNXS01000001">
    <property type="protein sequence ID" value="TDP74083.1"/>
    <property type="molecule type" value="Genomic_DNA"/>
</dbReference>
<sequence>MAVGIEESSSRTRISRYESGVHEPPTQTARLIAKALKVPLAYLYCEDDAVAALLVSLYQLSAGEREVRVGQFSVMLAEGGS</sequence>
<dbReference type="GO" id="GO:0003677">
    <property type="term" value="F:DNA binding"/>
    <property type="evidence" value="ECO:0007669"/>
    <property type="project" value="InterPro"/>
</dbReference>
<reference evidence="3 4" key="1">
    <citation type="submission" date="2019-03" db="EMBL/GenBank/DDBJ databases">
        <title>Genomic Encyclopedia of Type Strains, Phase IV (KMG-IV): sequencing the most valuable type-strain genomes for metagenomic binning, comparative biology and taxonomic classification.</title>
        <authorList>
            <person name="Goeker M."/>
        </authorList>
    </citation>
    <scope>NUCLEOTIDE SEQUENCE [LARGE SCALE GENOMIC DNA]</scope>
    <source>
        <strain evidence="3 4">DSM 16998</strain>
    </source>
</reference>
<evidence type="ECO:0000259" key="2">
    <source>
        <dbReference type="PROSITE" id="PS50943"/>
    </source>
</evidence>
<dbReference type="InParanoid" id="A0A4R6QSP9"/>
<feature type="domain" description="HTH cro/C1-type" evidence="2">
    <location>
        <begin position="10"/>
        <end position="43"/>
    </location>
</feature>
<gene>
    <name evidence="3" type="ORF">DES47_101130</name>
</gene>
<dbReference type="InterPro" id="IPR010982">
    <property type="entry name" value="Lambda_DNA-bd_dom_sf"/>
</dbReference>
<dbReference type="InterPro" id="IPR001387">
    <property type="entry name" value="Cro/C1-type_HTH"/>
</dbReference>
<dbReference type="AlphaFoldDB" id="A0A4R6QSP9"/>
<name>A0A4R6QSP9_9BURK</name>
<evidence type="ECO:0000313" key="4">
    <source>
        <dbReference type="Proteomes" id="UP000295361"/>
    </source>
</evidence>
<dbReference type="Pfam" id="PF01381">
    <property type="entry name" value="HTH_3"/>
    <property type="match status" value="1"/>
</dbReference>
<dbReference type="Gene3D" id="1.10.260.40">
    <property type="entry name" value="lambda repressor-like DNA-binding domains"/>
    <property type="match status" value="1"/>
</dbReference>
<evidence type="ECO:0000313" key="3">
    <source>
        <dbReference type="EMBL" id="TDP74083.1"/>
    </source>
</evidence>